<feature type="transmembrane region" description="Helical" evidence="1">
    <location>
        <begin position="93"/>
        <end position="114"/>
    </location>
</feature>
<evidence type="ECO:0000313" key="4">
    <source>
        <dbReference type="Proteomes" id="UP000319040"/>
    </source>
</evidence>
<keyword evidence="1" id="KW-0472">Membrane</keyword>
<organism evidence="3 4">
    <name type="scientific">Saccharicrinis carchari</name>
    <dbReference type="NCBI Taxonomy" id="1168039"/>
    <lineage>
        <taxon>Bacteria</taxon>
        <taxon>Pseudomonadati</taxon>
        <taxon>Bacteroidota</taxon>
        <taxon>Bacteroidia</taxon>
        <taxon>Marinilabiliales</taxon>
        <taxon>Marinilabiliaceae</taxon>
        <taxon>Saccharicrinis</taxon>
    </lineage>
</organism>
<dbReference type="RefSeq" id="WP_142532083.1">
    <property type="nucleotide sequence ID" value="NZ_FXTB01000001.1"/>
</dbReference>
<dbReference type="OrthoDB" id="9150437at2"/>
<feature type="transmembrane region" description="Helical" evidence="1">
    <location>
        <begin position="121"/>
        <end position="138"/>
    </location>
</feature>
<dbReference type="PANTHER" id="PTHR22911">
    <property type="entry name" value="ACYL-MALONYL CONDENSING ENZYME-RELATED"/>
    <property type="match status" value="1"/>
</dbReference>
<reference evidence="3 4" key="1">
    <citation type="submission" date="2017-05" db="EMBL/GenBank/DDBJ databases">
        <authorList>
            <person name="Varghese N."/>
            <person name="Submissions S."/>
        </authorList>
    </citation>
    <scope>NUCLEOTIDE SEQUENCE [LARGE SCALE GENOMIC DNA]</scope>
    <source>
        <strain evidence="3 4">DSM 27040</strain>
    </source>
</reference>
<keyword evidence="1" id="KW-1133">Transmembrane helix</keyword>
<dbReference type="PANTHER" id="PTHR22911:SF79">
    <property type="entry name" value="MOBA-LIKE NTP TRANSFERASE DOMAIN-CONTAINING PROTEIN"/>
    <property type="match status" value="1"/>
</dbReference>
<dbReference type="GO" id="GO:0016020">
    <property type="term" value="C:membrane"/>
    <property type="evidence" value="ECO:0007669"/>
    <property type="project" value="InterPro"/>
</dbReference>
<dbReference type="InterPro" id="IPR000620">
    <property type="entry name" value="EamA_dom"/>
</dbReference>
<dbReference type="Proteomes" id="UP000319040">
    <property type="component" value="Unassembled WGS sequence"/>
</dbReference>
<dbReference type="InterPro" id="IPR037185">
    <property type="entry name" value="EmrE-like"/>
</dbReference>
<protein>
    <submittedName>
        <fullName evidence="3">EamA-like transporter family protein</fullName>
    </submittedName>
</protein>
<feature type="domain" description="EamA" evidence="2">
    <location>
        <begin position="9"/>
        <end position="138"/>
    </location>
</feature>
<feature type="transmembrane region" description="Helical" evidence="1">
    <location>
        <begin position="144"/>
        <end position="164"/>
    </location>
</feature>
<accession>A0A521B6J3</accession>
<feature type="transmembrane region" description="Helical" evidence="1">
    <location>
        <begin position="211"/>
        <end position="230"/>
    </location>
</feature>
<name>A0A521B6J3_SACCC</name>
<feature type="transmembrane region" description="Helical" evidence="1">
    <location>
        <begin position="237"/>
        <end position="260"/>
    </location>
</feature>
<evidence type="ECO:0000313" key="3">
    <source>
        <dbReference type="EMBL" id="SMO42685.1"/>
    </source>
</evidence>
<dbReference type="EMBL" id="FXTB01000001">
    <property type="protein sequence ID" value="SMO42685.1"/>
    <property type="molecule type" value="Genomic_DNA"/>
</dbReference>
<feature type="transmembrane region" description="Helical" evidence="1">
    <location>
        <begin position="266"/>
        <end position="287"/>
    </location>
</feature>
<feature type="domain" description="EamA" evidence="2">
    <location>
        <begin position="146"/>
        <end position="283"/>
    </location>
</feature>
<proteinExistence type="predicted"/>
<feature type="transmembrane region" description="Helical" evidence="1">
    <location>
        <begin position="7"/>
        <end position="25"/>
    </location>
</feature>
<keyword evidence="1" id="KW-0812">Transmembrane</keyword>
<gene>
    <name evidence="3" type="ORF">SAMN06265379_101748</name>
</gene>
<sequence length="300" mass="33865">MERSHKVSLIWMHLVVLIYGFTAILGKLIEMQALQMVWYRMAFAAMGLFVYLIVRNKPIVKIPFKETVALLGIGLVVASHWIAFFHAIKISNISVTLGVISSGALFASILEPLFFKKKIDWLELLIGIFIILGLYIIFSYELEYLNGIIVAIVATVLATVFTILNKKYTTRYPPTIISFYEMLGGFIGISVYMLFSGGFESDFIKPSTMDFVYLLILGLICTAFAFALSVDVMKELSAYTVILSINMEPIYGILLAFLIFGESEYMTWGFYVGAAIILASVFLYPLLKRRRVRKIRSIGL</sequence>
<feature type="transmembrane region" description="Helical" evidence="1">
    <location>
        <begin position="176"/>
        <end position="199"/>
    </location>
</feature>
<feature type="transmembrane region" description="Helical" evidence="1">
    <location>
        <begin position="37"/>
        <end position="54"/>
    </location>
</feature>
<evidence type="ECO:0000256" key="1">
    <source>
        <dbReference type="SAM" id="Phobius"/>
    </source>
</evidence>
<dbReference type="Pfam" id="PF00892">
    <property type="entry name" value="EamA"/>
    <property type="match status" value="2"/>
</dbReference>
<dbReference type="AlphaFoldDB" id="A0A521B6J3"/>
<keyword evidence="4" id="KW-1185">Reference proteome</keyword>
<dbReference type="SUPFAM" id="SSF103481">
    <property type="entry name" value="Multidrug resistance efflux transporter EmrE"/>
    <property type="match status" value="2"/>
</dbReference>
<evidence type="ECO:0000259" key="2">
    <source>
        <dbReference type="Pfam" id="PF00892"/>
    </source>
</evidence>
<feature type="transmembrane region" description="Helical" evidence="1">
    <location>
        <begin position="66"/>
        <end position="87"/>
    </location>
</feature>